<dbReference type="AlphaFoldDB" id="A0A9N9FMB5"/>
<dbReference type="Proteomes" id="UP000789396">
    <property type="component" value="Unassembled WGS sequence"/>
</dbReference>
<evidence type="ECO:0000313" key="1">
    <source>
        <dbReference type="EMBL" id="CAG8547358.1"/>
    </source>
</evidence>
<feature type="non-terminal residue" evidence="1">
    <location>
        <position position="1"/>
    </location>
</feature>
<keyword evidence="2" id="KW-1185">Reference proteome</keyword>
<sequence length="72" mass="8708">VYTSKESDEIEIAFQLLNNKTFDIDTPLETIRTKQLINERKSYLYTKIRQYIEDPYKDLYCIKPNKTKNKDK</sequence>
<reference evidence="1" key="1">
    <citation type="submission" date="2021-06" db="EMBL/GenBank/DDBJ databases">
        <authorList>
            <person name="Kallberg Y."/>
            <person name="Tangrot J."/>
            <person name="Rosling A."/>
        </authorList>
    </citation>
    <scope>NUCLEOTIDE SEQUENCE</scope>
    <source>
        <strain evidence="1">IN212</strain>
    </source>
</reference>
<organism evidence="1 2">
    <name type="scientific">Racocetra fulgida</name>
    <dbReference type="NCBI Taxonomy" id="60492"/>
    <lineage>
        <taxon>Eukaryota</taxon>
        <taxon>Fungi</taxon>
        <taxon>Fungi incertae sedis</taxon>
        <taxon>Mucoromycota</taxon>
        <taxon>Glomeromycotina</taxon>
        <taxon>Glomeromycetes</taxon>
        <taxon>Diversisporales</taxon>
        <taxon>Gigasporaceae</taxon>
        <taxon>Racocetra</taxon>
    </lineage>
</organism>
<dbReference type="OrthoDB" id="2379379at2759"/>
<gene>
    <name evidence="1" type="ORF">RFULGI_LOCUS4492</name>
</gene>
<comment type="caution">
    <text evidence="1">The sequence shown here is derived from an EMBL/GenBank/DDBJ whole genome shotgun (WGS) entry which is preliminary data.</text>
</comment>
<accession>A0A9N9FMB5</accession>
<dbReference type="EMBL" id="CAJVPZ010004517">
    <property type="protein sequence ID" value="CAG8547358.1"/>
    <property type="molecule type" value="Genomic_DNA"/>
</dbReference>
<evidence type="ECO:0000313" key="2">
    <source>
        <dbReference type="Proteomes" id="UP000789396"/>
    </source>
</evidence>
<name>A0A9N9FMB5_9GLOM</name>
<protein>
    <submittedName>
        <fullName evidence="1">1114_t:CDS:1</fullName>
    </submittedName>
</protein>
<proteinExistence type="predicted"/>